<evidence type="ECO:0000313" key="15">
    <source>
        <dbReference type="EMBL" id="RPF55712.1"/>
    </source>
</evidence>
<accession>A0A3N5C874</accession>
<evidence type="ECO:0000256" key="4">
    <source>
        <dbReference type="ARBA" id="ARBA00006915"/>
    </source>
</evidence>
<evidence type="ECO:0000256" key="5">
    <source>
        <dbReference type="ARBA" id="ARBA00011738"/>
    </source>
</evidence>
<dbReference type="PIRSF" id="PIRSF000478">
    <property type="entry name" value="TP_PyNP"/>
    <property type="match status" value="1"/>
</dbReference>
<gene>
    <name evidence="15" type="ORF">EDC24_0596</name>
</gene>
<dbReference type="GO" id="GO:0006206">
    <property type="term" value="P:pyrimidine nucleobase metabolic process"/>
    <property type="evidence" value="ECO:0007669"/>
    <property type="project" value="InterPro"/>
</dbReference>
<dbReference type="Pfam" id="PF07831">
    <property type="entry name" value="PYNP_C"/>
    <property type="match status" value="1"/>
</dbReference>
<dbReference type="PROSITE" id="PS00647">
    <property type="entry name" value="THYMID_PHOSPHORYLASE"/>
    <property type="match status" value="1"/>
</dbReference>
<feature type="domain" description="Pyrimidine nucleoside phosphorylase C-terminal" evidence="14">
    <location>
        <begin position="345"/>
        <end position="418"/>
    </location>
</feature>
<keyword evidence="8" id="KW-0328">Glycosyltransferase</keyword>
<dbReference type="Gene3D" id="3.40.1030.10">
    <property type="entry name" value="Nucleoside phosphorylase/phosphoribosyltransferase catalytic domain"/>
    <property type="match status" value="1"/>
</dbReference>
<dbReference type="InterPro" id="IPR013102">
    <property type="entry name" value="PYNP_C"/>
</dbReference>
<organism evidence="15 16">
    <name type="scientific">Aquisalibacillus elongatus</name>
    <dbReference type="NCBI Taxonomy" id="485577"/>
    <lineage>
        <taxon>Bacteria</taxon>
        <taxon>Bacillati</taxon>
        <taxon>Bacillota</taxon>
        <taxon>Bacilli</taxon>
        <taxon>Bacillales</taxon>
        <taxon>Bacillaceae</taxon>
        <taxon>Aquisalibacillus</taxon>
    </lineage>
</organism>
<reference evidence="15 16" key="1">
    <citation type="submission" date="2018-11" db="EMBL/GenBank/DDBJ databases">
        <title>Genomic Encyclopedia of Type Strains, Phase IV (KMG-IV): sequencing the most valuable type-strain genomes for metagenomic binning, comparative biology and taxonomic classification.</title>
        <authorList>
            <person name="Goeker M."/>
        </authorList>
    </citation>
    <scope>NUCLEOTIDE SEQUENCE [LARGE SCALE GENOMIC DNA]</scope>
    <source>
        <strain evidence="15 16">DSM 18090</strain>
    </source>
</reference>
<dbReference type="GO" id="GO:0046872">
    <property type="term" value="F:metal ion binding"/>
    <property type="evidence" value="ECO:0007669"/>
    <property type="project" value="UniProtKB-KW"/>
</dbReference>
<comment type="caution">
    <text evidence="15">The sequence shown here is derived from an EMBL/GenBank/DDBJ whole genome shotgun (WGS) entry which is preliminary data.</text>
</comment>
<proteinExistence type="inferred from homology"/>
<dbReference type="GO" id="GO:0004645">
    <property type="term" value="F:1,4-alpha-oligoglucan phosphorylase activity"/>
    <property type="evidence" value="ECO:0007669"/>
    <property type="project" value="InterPro"/>
</dbReference>
<dbReference type="InterPro" id="IPR017459">
    <property type="entry name" value="Glycosyl_Trfase_fam3_N_dom"/>
</dbReference>
<comment type="similarity">
    <text evidence="4">Belongs to the thymidine/pyrimidine-nucleoside phosphorylase family.</text>
</comment>
<comment type="catalytic activity">
    <reaction evidence="13">
        <text>thymidine + phosphate = 2-deoxy-alpha-D-ribose 1-phosphate + thymine</text>
        <dbReference type="Rhea" id="RHEA:16037"/>
        <dbReference type="ChEBI" id="CHEBI:17748"/>
        <dbReference type="ChEBI" id="CHEBI:17821"/>
        <dbReference type="ChEBI" id="CHEBI:43474"/>
        <dbReference type="ChEBI" id="CHEBI:57259"/>
        <dbReference type="EC" id="2.4.2.2"/>
    </reaction>
</comment>
<name>A0A3N5C874_9BACI</name>
<keyword evidence="11" id="KW-0630">Potassium</keyword>
<dbReference type="FunFam" id="3.40.1030.10:FF:000003">
    <property type="entry name" value="Pyrimidine-nucleoside phosphorylase"/>
    <property type="match status" value="1"/>
</dbReference>
<evidence type="ECO:0000256" key="7">
    <source>
        <dbReference type="ARBA" id="ARBA00014680"/>
    </source>
</evidence>
<evidence type="ECO:0000259" key="14">
    <source>
        <dbReference type="SMART" id="SM00941"/>
    </source>
</evidence>
<dbReference type="OrthoDB" id="9763887at2"/>
<evidence type="ECO:0000313" key="16">
    <source>
        <dbReference type="Proteomes" id="UP000276443"/>
    </source>
</evidence>
<evidence type="ECO:0000256" key="1">
    <source>
        <dbReference type="ARBA" id="ARBA00001066"/>
    </source>
</evidence>
<dbReference type="Proteomes" id="UP000276443">
    <property type="component" value="Unassembled WGS sequence"/>
</dbReference>
<dbReference type="InterPro" id="IPR000312">
    <property type="entry name" value="Glycosyl_Trfase_fam3"/>
</dbReference>
<dbReference type="InterPro" id="IPR018090">
    <property type="entry name" value="Pyrmidine_PPas_bac/euk"/>
</dbReference>
<comment type="catalytic activity">
    <reaction evidence="1">
        <text>2'-deoxyuridine + phosphate = 2-deoxy-alpha-D-ribose 1-phosphate + uracil</text>
        <dbReference type="Rhea" id="RHEA:22824"/>
        <dbReference type="ChEBI" id="CHEBI:16450"/>
        <dbReference type="ChEBI" id="CHEBI:17568"/>
        <dbReference type="ChEBI" id="CHEBI:43474"/>
        <dbReference type="ChEBI" id="CHEBI:57259"/>
        <dbReference type="EC" id="2.4.2.2"/>
    </reaction>
</comment>
<evidence type="ECO:0000256" key="13">
    <source>
        <dbReference type="ARBA" id="ARBA00048525"/>
    </source>
</evidence>
<evidence type="ECO:0000256" key="8">
    <source>
        <dbReference type="ARBA" id="ARBA00022676"/>
    </source>
</evidence>
<dbReference type="EMBL" id="RKRF01000007">
    <property type="protein sequence ID" value="RPF55712.1"/>
    <property type="molecule type" value="Genomic_DNA"/>
</dbReference>
<dbReference type="SUPFAM" id="SSF54680">
    <property type="entry name" value="Pyrimidine nucleoside phosphorylase C-terminal domain"/>
    <property type="match status" value="1"/>
</dbReference>
<dbReference type="SMART" id="SM00941">
    <property type="entry name" value="PYNP_C"/>
    <property type="match status" value="1"/>
</dbReference>
<dbReference type="AlphaFoldDB" id="A0A3N5C874"/>
<comment type="catalytic activity">
    <reaction evidence="12">
        <text>uridine + phosphate = alpha-D-ribose 1-phosphate + uracil</text>
        <dbReference type="Rhea" id="RHEA:24388"/>
        <dbReference type="ChEBI" id="CHEBI:16704"/>
        <dbReference type="ChEBI" id="CHEBI:17568"/>
        <dbReference type="ChEBI" id="CHEBI:43474"/>
        <dbReference type="ChEBI" id="CHEBI:57720"/>
        <dbReference type="EC" id="2.4.2.2"/>
    </reaction>
</comment>
<dbReference type="SUPFAM" id="SSF52418">
    <property type="entry name" value="Nucleoside phosphorylase/phosphoribosyltransferase catalytic domain"/>
    <property type="match status" value="1"/>
</dbReference>
<dbReference type="Gene3D" id="3.90.1170.30">
    <property type="entry name" value="Pyrimidine nucleoside phosphorylase-like, C-terminal domain"/>
    <property type="match status" value="1"/>
</dbReference>
<dbReference type="InterPro" id="IPR036320">
    <property type="entry name" value="Glycosyl_Trfase_fam3_N_dom_sf"/>
</dbReference>
<dbReference type="InterPro" id="IPR017872">
    <property type="entry name" value="Pyrmidine_PPase_CS"/>
</dbReference>
<dbReference type="FunFam" id="1.20.970.10:FF:000002">
    <property type="entry name" value="Pyrimidine-nucleoside phosphorylase"/>
    <property type="match status" value="1"/>
</dbReference>
<comment type="cofactor">
    <cofactor evidence="2">
        <name>K(+)</name>
        <dbReference type="ChEBI" id="CHEBI:29103"/>
    </cofactor>
</comment>
<evidence type="ECO:0000256" key="11">
    <source>
        <dbReference type="ARBA" id="ARBA00022958"/>
    </source>
</evidence>
<dbReference type="Pfam" id="PF02885">
    <property type="entry name" value="Glycos_trans_3N"/>
    <property type="match status" value="1"/>
</dbReference>
<dbReference type="Pfam" id="PF00591">
    <property type="entry name" value="Glycos_transf_3"/>
    <property type="match status" value="1"/>
</dbReference>
<dbReference type="EC" id="2.4.2.2" evidence="6"/>
<comment type="function">
    <text evidence="3">Catalyzes phosphorolysis of the pyrimidine nucleosides uridine, thymidine and 2'-deoxyuridine with the formation of the corresponding pyrimidine base and ribose-1-phosphate.</text>
</comment>
<dbReference type="RefSeq" id="WP_148087078.1">
    <property type="nucleotide sequence ID" value="NZ_RKRF01000007.1"/>
</dbReference>
<dbReference type="InterPro" id="IPR036566">
    <property type="entry name" value="PYNP-like_C_sf"/>
</dbReference>
<evidence type="ECO:0000256" key="9">
    <source>
        <dbReference type="ARBA" id="ARBA00022679"/>
    </source>
</evidence>
<dbReference type="GO" id="GO:0009032">
    <property type="term" value="F:thymidine phosphorylase activity"/>
    <property type="evidence" value="ECO:0007669"/>
    <property type="project" value="TreeGrafter"/>
</dbReference>
<dbReference type="NCBIfam" id="TIGR02644">
    <property type="entry name" value="Y_phosphoryl"/>
    <property type="match status" value="1"/>
</dbReference>
<evidence type="ECO:0000256" key="2">
    <source>
        <dbReference type="ARBA" id="ARBA00001958"/>
    </source>
</evidence>
<dbReference type="Gene3D" id="1.20.970.10">
    <property type="entry name" value="Transferase, Pyrimidine Nucleoside Phosphorylase, Chain C"/>
    <property type="match status" value="1"/>
</dbReference>
<dbReference type="SUPFAM" id="SSF47648">
    <property type="entry name" value="Nucleoside phosphorylase/phosphoribosyltransferase N-terminal domain"/>
    <property type="match status" value="1"/>
</dbReference>
<dbReference type="PANTHER" id="PTHR10515:SF0">
    <property type="entry name" value="THYMIDINE PHOSPHORYLASE"/>
    <property type="match status" value="1"/>
</dbReference>
<keyword evidence="16" id="KW-1185">Reference proteome</keyword>
<keyword evidence="9" id="KW-0808">Transferase</keyword>
<dbReference type="NCBIfam" id="NF004490">
    <property type="entry name" value="PRK05820.1"/>
    <property type="match status" value="1"/>
</dbReference>
<keyword evidence="10" id="KW-0479">Metal-binding</keyword>
<dbReference type="InterPro" id="IPR035902">
    <property type="entry name" value="Nuc_phospho_transferase"/>
</dbReference>
<sequence length="434" mass="46277">MRMYDIIAKKRDGQPLTQEEIDFFIEGYTNGSIPDYQVSALAMAVFFQDMNEEERAAITMAMVHSGDTIDLSDINGIKVDKHSTGGVGDTTTLVLAPLVASVGVPVAKMSGRGLGHTGGTIDKLESVPGFHVEISSEEFVNLVNQNQIAVIGQTGNLTPADKKLYGLRDVTATVNSIPLIASSIMSKKIASGADAIVLDVKTGAGAFMKSKEEAEELAKAMVSIGNNVGRQTMAVISDMSQPLGLAIGNGLEVQEAIDTLKGQGPEDLTELSLTLGSQMVVLGGKANTLEEARSMLEDNMKNGKAIQKLKDFLSAQGGDASVVDHPERLPVASQTFDLEAKEAGYIHEIVADEIGHAAMMLGAGRETKESEIDLSVGLVLNKKVGDYVEKGESILTIHANTSEVELVKEKLYNNITIKSGNIDKPQLVYQIISE</sequence>
<evidence type="ECO:0000256" key="3">
    <source>
        <dbReference type="ARBA" id="ARBA00003877"/>
    </source>
</evidence>
<evidence type="ECO:0000256" key="6">
    <source>
        <dbReference type="ARBA" id="ARBA00011889"/>
    </source>
</evidence>
<dbReference type="GO" id="GO:0006213">
    <property type="term" value="P:pyrimidine nucleoside metabolic process"/>
    <property type="evidence" value="ECO:0007669"/>
    <property type="project" value="InterPro"/>
</dbReference>
<evidence type="ECO:0000256" key="10">
    <source>
        <dbReference type="ARBA" id="ARBA00022723"/>
    </source>
</evidence>
<protein>
    <recommendedName>
        <fullName evidence="7">Pyrimidine-nucleoside phosphorylase</fullName>
        <ecNumber evidence="6">2.4.2.2</ecNumber>
    </recommendedName>
</protein>
<comment type="subunit">
    <text evidence="5">Homodimer.</text>
</comment>
<evidence type="ECO:0000256" key="12">
    <source>
        <dbReference type="ARBA" id="ARBA00048453"/>
    </source>
</evidence>
<dbReference type="GO" id="GO:0005829">
    <property type="term" value="C:cytosol"/>
    <property type="evidence" value="ECO:0007669"/>
    <property type="project" value="TreeGrafter"/>
</dbReference>
<dbReference type="PANTHER" id="PTHR10515">
    <property type="entry name" value="THYMIDINE PHOSPHORYLASE"/>
    <property type="match status" value="1"/>
</dbReference>
<dbReference type="NCBIfam" id="NF004747">
    <property type="entry name" value="PRK06078.1"/>
    <property type="match status" value="1"/>
</dbReference>
<dbReference type="InterPro" id="IPR000053">
    <property type="entry name" value="Thymidine/pyrmidine_PPase"/>
</dbReference>